<evidence type="ECO:0000256" key="1">
    <source>
        <dbReference type="SAM" id="MobiDB-lite"/>
    </source>
</evidence>
<gene>
    <name evidence="3" type="ORF">PLOB_00034327</name>
</gene>
<dbReference type="SMART" id="SM00198">
    <property type="entry name" value="SCP"/>
    <property type="match status" value="1"/>
</dbReference>
<feature type="compositionally biased region" description="Polar residues" evidence="1">
    <location>
        <begin position="1"/>
        <end position="11"/>
    </location>
</feature>
<sequence>FHLSPGGSSFEQEALNEHNKFRQRHGVPPMTLDAEMSAAATRYAQKIAKAGTLKHASSSERDNNGENLSMGCDHDGQKAAEATKNWYMEVCNPGYTFGQDTGSPGAGHFSQVVWKGSTKLGIGMAETDENGMKCTYIVGRYKPAGNYGGKYAENVPQGSFNSARDCAASKKETIIRHLAPRSKIHHGKSWKKTRHQ</sequence>
<dbReference type="PROSITE" id="PS01009">
    <property type="entry name" value="CRISP_1"/>
    <property type="match status" value="1"/>
</dbReference>
<feature type="region of interest" description="Disordered" evidence="1">
    <location>
        <begin position="1"/>
        <end position="29"/>
    </location>
</feature>
<evidence type="ECO:0000259" key="2">
    <source>
        <dbReference type="SMART" id="SM00198"/>
    </source>
</evidence>
<name>A0ABN8P1Q8_9CNID</name>
<dbReference type="Proteomes" id="UP001159405">
    <property type="component" value="Unassembled WGS sequence"/>
</dbReference>
<organism evidence="3 4">
    <name type="scientific">Porites lobata</name>
    <dbReference type="NCBI Taxonomy" id="104759"/>
    <lineage>
        <taxon>Eukaryota</taxon>
        <taxon>Metazoa</taxon>
        <taxon>Cnidaria</taxon>
        <taxon>Anthozoa</taxon>
        <taxon>Hexacorallia</taxon>
        <taxon>Scleractinia</taxon>
        <taxon>Fungiina</taxon>
        <taxon>Poritidae</taxon>
        <taxon>Porites</taxon>
    </lineage>
</organism>
<dbReference type="InterPro" id="IPR034113">
    <property type="entry name" value="SCP_GAPR1-like"/>
</dbReference>
<dbReference type="InterPro" id="IPR014044">
    <property type="entry name" value="CAP_dom"/>
</dbReference>
<keyword evidence="4" id="KW-1185">Reference proteome</keyword>
<dbReference type="InterPro" id="IPR001283">
    <property type="entry name" value="CRISP-related"/>
</dbReference>
<dbReference type="InterPro" id="IPR018244">
    <property type="entry name" value="Allrgn_V5/Tpx1_CS"/>
</dbReference>
<dbReference type="Gene3D" id="3.40.33.10">
    <property type="entry name" value="CAP"/>
    <property type="match status" value="1"/>
</dbReference>
<comment type="caution">
    <text evidence="3">The sequence shown here is derived from an EMBL/GenBank/DDBJ whole genome shotgun (WGS) entry which is preliminary data.</text>
</comment>
<evidence type="ECO:0000313" key="4">
    <source>
        <dbReference type="Proteomes" id="UP001159405"/>
    </source>
</evidence>
<evidence type="ECO:0000313" key="3">
    <source>
        <dbReference type="EMBL" id="CAH3129894.1"/>
    </source>
</evidence>
<dbReference type="Pfam" id="PF00188">
    <property type="entry name" value="CAP"/>
    <property type="match status" value="1"/>
</dbReference>
<dbReference type="CDD" id="cd05382">
    <property type="entry name" value="CAP_GAPR1-like"/>
    <property type="match status" value="1"/>
</dbReference>
<proteinExistence type="predicted"/>
<protein>
    <recommendedName>
        <fullName evidence="2">SCP domain-containing protein</fullName>
    </recommendedName>
</protein>
<reference evidence="3 4" key="1">
    <citation type="submission" date="2022-05" db="EMBL/GenBank/DDBJ databases">
        <authorList>
            <consortium name="Genoscope - CEA"/>
            <person name="William W."/>
        </authorList>
    </citation>
    <scope>NUCLEOTIDE SEQUENCE [LARGE SCALE GENOMIC DNA]</scope>
</reference>
<accession>A0ABN8P1Q8</accession>
<dbReference type="EMBL" id="CALNXK010000047">
    <property type="protein sequence ID" value="CAH3129894.1"/>
    <property type="molecule type" value="Genomic_DNA"/>
</dbReference>
<feature type="region of interest" description="Disordered" evidence="1">
    <location>
        <begin position="51"/>
        <end position="73"/>
    </location>
</feature>
<feature type="non-terminal residue" evidence="3">
    <location>
        <position position="1"/>
    </location>
</feature>
<dbReference type="SUPFAM" id="SSF55797">
    <property type="entry name" value="PR-1-like"/>
    <property type="match status" value="1"/>
</dbReference>
<feature type="domain" description="SCP" evidence="2">
    <location>
        <begin position="9"/>
        <end position="149"/>
    </location>
</feature>
<dbReference type="PANTHER" id="PTHR10334">
    <property type="entry name" value="CYSTEINE-RICH SECRETORY PROTEIN-RELATED"/>
    <property type="match status" value="1"/>
</dbReference>
<dbReference type="PRINTS" id="PR00837">
    <property type="entry name" value="V5TPXLIKE"/>
</dbReference>
<dbReference type="InterPro" id="IPR035940">
    <property type="entry name" value="CAP_sf"/>
</dbReference>